<dbReference type="InterPro" id="IPR019127">
    <property type="entry name" value="Exosortase"/>
</dbReference>
<keyword evidence="4 8" id="KW-0812">Transmembrane</keyword>
<feature type="transmembrane region" description="Helical" evidence="8">
    <location>
        <begin position="148"/>
        <end position="169"/>
    </location>
</feature>
<proteinExistence type="predicted"/>
<evidence type="ECO:0000313" key="10">
    <source>
        <dbReference type="Proteomes" id="UP001321445"/>
    </source>
</evidence>
<dbReference type="Pfam" id="PF09721">
    <property type="entry name" value="Exosortase_EpsH"/>
    <property type="match status" value="1"/>
</dbReference>
<evidence type="ECO:0000256" key="5">
    <source>
        <dbReference type="ARBA" id="ARBA00022801"/>
    </source>
</evidence>
<evidence type="ECO:0000256" key="3">
    <source>
        <dbReference type="ARBA" id="ARBA00022670"/>
    </source>
</evidence>
<gene>
    <name evidence="9" type="ORF">HCR_10080</name>
</gene>
<evidence type="ECO:0008006" key="11">
    <source>
        <dbReference type="Google" id="ProtNLM"/>
    </source>
</evidence>
<evidence type="ECO:0000256" key="4">
    <source>
        <dbReference type="ARBA" id="ARBA00022692"/>
    </source>
</evidence>
<evidence type="ECO:0000256" key="8">
    <source>
        <dbReference type="SAM" id="Phobius"/>
    </source>
</evidence>
<evidence type="ECO:0000256" key="2">
    <source>
        <dbReference type="ARBA" id="ARBA00022475"/>
    </source>
</evidence>
<reference evidence="9 10" key="1">
    <citation type="submission" date="2023-03" db="EMBL/GenBank/DDBJ databases">
        <title>Description of Hydrogenimonas sp. ISO32.</title>
        <authorList>
            <person name="Mino S."/>
            <person name="Fukazawa S."/>
            <person name="Sawabe T."/>
        </authorList>
    </citation>
    <scope>NUCLEOTIDE SEQUENCE [LARGE SCALE GENOMIC DNA]</scope>
    <source>
        <strain evidence="9 10">ISO32</strain>
    </source>
</reference>
<evidence type="ECO:0000256" key="6">
    <source>
        <dbReference type="ARBA" id="ARBA00022989"/>
    </source>
</evidence>
<comment type="subcellular location">
    <subcellularLocation>
        <location evidence="1">Cell membrane</location>
        <topology evidence="1">Multi-pass membrane protein</topology>
    </subcellularLocation>
</comment>
<dbReference type="RefSeq" id="WP_286337878.1">
    <property type="nucleotide sequence ID" value="NZ_AP027370.1"/>
</dbReference>
<evidence type="ECO:0000256" key="7">
    <source>
        <dbReference type="ARBA" id="ARBA00023136"/>
    </source>
</evidence>
<sequence length="173" mass="18432">MTKVKTPIFGKSALHFAALSMGMLVLVHGTVLREAIDATYSPFLARTASHLLGLLGIEGKVSHATIILANGSMELAWLCNGVDVTLILACAIAATARVTPLRKVLWIAAGVLVAAMINLLRIVILGWVLKNFPSGFEAIHDILTIPSLLSLALFYSLFLFSSGGAVPPINRWA</sequence>
<evidence type="ECO:0000256" key="1">
    <source>
        <dbReference type="ARBA" id="ARBA00004651"/>
    </source>
</evidence>
<organism evidence="9 10">
    <name type="scientific">Hydrogenimonas cancrithermarum</name>
    <dbReference type="NCBI Taxonomy" id="2993563"/>
    <lineage>
        <taxon>Bacteria</taxon>
        <taxon>Pseudomonadati</taxon>
        <taxon>Campylobacterota</taxon>
        <taxon>Epsilonproteobacteria</taxon>
        <taxon>Campylobacterales</taxon>
        <taxon>Hydrogenimonadaceae</taxon>
        <taxon>Hydrogenimonas</taxon>
    </lineage>
</organism>
<evidence type="ECO:0000313" key="9">
    <source>
        <dbReference type="EMBL" id="BDY12696.1"/>
    </source>
</evidence>
<keyword evidence="7 8" id="KW-0472">Membrane</keyword>
<accession>A0ABN6WUB3</accession>
<keyword evidence="6 8" id="KW-1133">Transmembrane helix</keyword>
<protein>
    <recommendedName>
        <fullName evidence="11">Exosortase/archaeosortase family protein</fullName>
    </recommendedName>
</protein>
<feature type="transmembrane region" description="Helical" evidence="8">
    <location>
        <begin position="12"/>
        <end position="32"/>
    </location>
</feature>
<dbReference type="NCBIfam" id="TIGR04178">
    <property type="entry name" value="exo_archaeo"/>
    <property type="match status" value="1"/>
</dbReference>
<keyword evidence="2" id="KW-1003">Cell membrane</keyword>
<feature type="transmembrane region" description="Helical" evidence="8">
    <location>
        <begin position="106"/>
        <end position="128"/>
    </location>
</feature>
<dbReference type="InterPro" id="IPR026392">
    <property type="entry name" value="Exo/Archaeosortase_dom"/>
</dbReference>
<keyword evidence="10" id="KW-1185">Reference proteome</keyword>
<dbReference type="Proteomes" id="UP001321445">
    <property type="component" value="Chromosome"/>
</dbReference>
<feature type="transmembrane region" description="Helical" evidence="8">
    <location>
        <begin position="75"/>
        <end position="94"/>
    </location>
</feature>
<dbReference type="EMBL" id="AP027370">
    <property type="protein sequence ID" value="BDY12696.1"/>
    <property type="molecule type" value="Genomic_DNA"/>
</dbReference>
<keyword evidence="3" id="KW-0645">Protease</keyword>
<name>A0ABN6WUB3_9BACT</name>
<keyword evidence="5" id="KW-0378">Hydrolase</keyword>